<dbReference type="GO" id="GO:0005524">
    <property type="term" value="F:ATP binding"/>
    <property type="evidence" value="ECO:0007669"/>
    <property type="project" value="UniProtKB-KW"/>
</dbReference>
<dbReference type="SUPFAM" id="SSF52540">
    <property type="entry name" value="P-loop containing nucleoside triphosphate hydrolases"/>
    <property type="match status" value="1"/>
</dbReference>
<feature type="compositionally biased region" description="Basic and acidic residues" evidence="7">
    <location>
        <begin position="99"/>
        <end position="109"/>
    </location>
</feature>
<dbReference type="InterPro" id="IPR051451">
    <property type="entry name" value="PhoH2-like"/>
</dbReference>
<keyword evidence="10" id="KW-1185">Reference proteome</keyword>
<evidence type="ECO:0000256" key="7">
    <source>
        <dbReference type="SAM" id="MobiDB-lite"/>
    </source>
</evidence>
<evidence type="ECO:0000256" key="5">
    <source>
        <dbReference type="ARBA" id="ARBA00022840"/>
    </source>
</evidence>
<accession>A0A518BPV5</accession>
<dbReference type="Proteomes" id="UP000316921">
    <property type="component" value="Chromosome"/>
</dbReference>
<dbReference type="KEGG" id="pbap:Pla133_41120"/>
<dbReference type="RefSeq" id="WP_419191758.1">
    <property type="nucleotide sequence ID" value="NZ_CP036287.1"/>
</dbReference>
<dbReference type="GO" id="GO:0005829">
    <property type="term" value="C:cytosol"/>
    <property type="evidence" value="ECO:0007669"/>
    <property type="project" value="TreeGrafter"/>
</dbReference>
<evidence type="ECO:0000259" key="8">
    <source>
        <dbReference type="Pfam" id="PF02562"/>
    </source>
</evidence>
<comment type="subcellular location">
    <subcellularLocation>
        <location evidence="1">Cytoplasm</location>
    </subcellularLocation>
</comment>
<sequence length="361" mass="39601">MLELTIPLRSHDEAILVLGPYDRHAKLLRDALDIELFTRGGNLRLKGEPAAVEEARKRLEHLLGKHRKGRELHPTTIEEILGAGLPAGTVQDRTAVVTRDPDSPEREFGAADGGRSRGPRRRVQVSRPRAVEPRSQNQRRYLEAIERHALTFGLGSAGTGKTFLAVVAAVRALRAGEVRRIIISRPVVEAGERLGFLPGDLQAKLDPYIRPIYDALYEIIPFEDVGQLAEAGVLEIAPLAYMRGRTLSHAFVILDEAQNTTPGQMKMFLTRLGEGGRMVVTGDPTQNDLDTRQPSGLVDAVRRVRGFAGIGVVEFNAGDIVRHPLVEQIVRAYEAPVRDLTKPDPSSRDGRDGDGAAVENP</sequence>
<dbReference type="Gene3D" id="3.40.50.300">
    <property type="entry name" value="P-loop containing nucleotide triphosphate hydrolases"/>
    <property type="match status" value="1"/>
</dbReference>
<protein>
    <recommendedName>
        <fullName evidence="6">PhoH-like protein</fullName>
    </recommendedName>
</protein>
<feature type="compositionally biased region" description="Basic and acidic residues" evidence="7">
    <location>
        <begin position="337"/>
        <end position="354"/>
    </location>
</feature>
<dbReference type="FunFam" id="3.40.50.300:FF:000013">
    <property type="entry name" value="PhoH family ATPase"/>
    <property type="match status" value="1"/>
</dbReference>
<keyword evidence="5" id="KW-0067">ATP-binding</keyword>
<feature type="domain" description="PhoH-like protein" evidence="8">
    <location>
        <begin position="131"/>
        <end position="334"/>
    </location>
</feature>
<gene>
    <name evidence="9" type="ORF">Pla133_41120</name>
</gene>
<reference evidence="9 10" key="1">
    <citation type="submission" date="2019-02" db="EMBL/GenBank/DDBJ databases">
        <title>Deep-cultivation of Planctomycetes and their phenomic and genomic characterization uncovers novel biology.</title>
        <authorList>
            <person name="Wiegand S."/>
            <person name="Jogler M."/>
            <person name="Boedeker C."/>
            <person name="Pinto D."/>
            <person name="Vollmers J."/>
            <person name="Rivas-Marin E."/>
            <person name="Kohn T."/>
            <person name="Peeters S.H."/>
            <person name="Heuer A."/>
            <person name="Rast P."/>
            <person name="Oberbeckmann S."/>
            <person name="Bunk B."/>
            <person name="Jeske O."/>
            <person name="Meyerdierks A."/>
            <person name="Storesund J.E."/>
            <person name="Kallscheuer N."/>
            <person name="Luecker S."/>
            <person name="Lage O.M."/>
            <person name="Pohl T."/>
            <person name="Merkel B.J."/>
            <person name="Hornburger P."/>
            <person name="Mueller R.-W."/>
            <person name="Bruemmer F."/>
            <person name="Labrenz M."/>
            <person name="Spormann A.M."/>
            <person name="Op den Camp H."/>
            <person name="Overmann J."/>
            <person name="Amann R."/>
            <person name="Jetten M.S.M."/>
            <person name="Mascher T."/>
            <person name="Medema M.H."/>
            <person name="Devos D.P."/>
            <person name="Kaster A.-K."/>
            <person name="Ovreas L."/>
            <person name="Rohde M."/>
            <person name="Galperin M.Y."/>
            <person name="Jogler C."/>
        </authorList>
    </citation>
    <scope>NUCLEOTIDE SEQUENCE [LARGE SCALE GENOMIC DNA]</scope>
    <source>
        <strain evidence="9 10">Pla133</strain>
    </source>
</reference>
<feature type="region of interest" description="Disordered" evidence="7">
    <location>
        <begin position="91"/>
        <end position="136"/>
    </location>
</feature>
<dbReference type="PANTHER" id="PTHR30473">
    <property type="entry name" value="PROTEIN PHOH"/>
    <property type="match status" value="1"/>
</dbReference>
<comment type="similarity">
    <text evidence="2">Belongs to the PhoH family.</text>
</comment>
<evidence type="ECO:0000256" key="6">
    <source>
        <dbReference type="ARBA" id="ARBA00039970"/>
    </source>
</evidence>
<evidence type="ECO:0000313" key="10">
    <source>
        <dbReference type="Proteomes" id="UP000316921"/>
    </source>
</evidence>
<keyword evidence="4" id="KW-0547">Nucleotide-binding</keyword>
<keyword evidence="3" id="KW-0963">Cytoplasm</keyword>
<proteinExistence type="inferred from homology"/>
<evidence type="ECO:0000256" key="4">
    <source>
        <dbReference type="ARBA" id="ARBA00022741"/>
    </source>
</evidence>
<dbReference type="PANTHER" id="PTHR30473:SF1">
    <property type="entry name" value="PHOH-LIKE PROTEIN"/>
    <property type="match status" value="1"/>
</dbReference>
<dbReference type="InterPro" id="IPR003714">
    <property type="entry name" value="PhoH"/>
</dbReference>
<name>A0A518BPV5_9BACT</name>
<evidence type="ECO:0000313" key="9">
    <source>
        <dbReference type="EMBL" id="QDU68996.1"/>
    </source>
</evidence>
<feature type="region of interest" description="Disordered" evidence="7">
    <location>
        <begin position="337"/>
        <end position="361"/>
    </location>
</feature>
<dbReference type="AlphaFoldDB" id="A0A518BPV5"/>
<evidence type="ECO:0000256" key="1">
    <source>
        <dbReference type="ARBA" id="ARBA00004496"/>
    </source>
</evidence>
<dbReference type="InterPro" id="IPR027417">
    <property type="entry name" value="P-loop_NTPase"/>
</dbReference>
<evidence type="ECO:0000256" key="2">
    <source>
        <dbReference type="ARBA" id="ARBA00010393"/>
    </source>
</evidence>
<evidence type="ECO:0000256" key="3">
    <source>
        <dbReference type="ARBA" id="ARBA00022490"/>
    </source>
</evidence>
<dbReference type="Pfam" id="PF02562">
    <property type="entry name" value="PhoH"/>
    <property type="match status" value="1"/>
</dbReference>
<organism evidence="9 10">
    <name type="scientific">Engelhardtia mirabilis</name>
    <dbReference type="NCBI Taxonomy" id="2528011"/>
    <lineage>
        <taxon>Bacteria</taxon>
        <taxon>Pseudomonadati</taxon>
        <taxon>Planctomycetota</taxon>
        <taxon>Planctomycetia</taxon>
        <taxon>Planctomycetia incertae sedis</taxon>
        <taxon>Engelhardtia</taxon>
    </lineage>
</organism>
<dbReference type="EMBL" id="CP036287">
    <property type="protein sequence ID" value="QDU68996.1"/>
    <property type="molecule type" value="Genomic_DNA"/>
</dbReference>